<dbReference type="PATRIC" id="fig|65700.7.peg.3116"/>
<accession>A0A0M2KFQ7</accession>
<proteinExistence type="predicted"/>
<dbReference type="AlphaFoldDB" id="A0A0M2KFQ7"/>
<evidence type="ECO:0000313" key="1">
    <source>
        <dbReference type="EMBL" id="AXF77117.1"/>
    </source>
</evidence>
<reference evidence="1 4" key="2">
    <citation type="submission" date="2016-01" db="EMBL/GenBank/DDBJ databases">
        <authorList>
            <person name="Oliw E.H."/>
        </authorList>
    </citation>
    <scope>NUCLEOTIDE SEQUENCE [LARGE SCALE GENOMIC DNA]</scope>
    <source>
        <strain evidence="1 4">MDcuke</strain>
    </source>
</reference>
<keyword evidence="3" id="KW-1185">Reference proteome</keyword>
<evidence type="ECO:0000313" key="2">
    <source>
        <dbReference type="EMBL" id="KKF36038.1"/>
    </source>
</evidence>
<reference evidence="2 3" key="1">
    <citation type="submission" date="2015-01" db="EMBL/GenBank/DDBJ databases">
        <title>Erwinia tracheiphila.</title>
        <authorList>
            <person name="Shapiro L.R."/>
        </authorList>
    </citation>
    <scope>NUCLEOTIDE SEQUENCE [LARGE SCALE GENOMIC DNA]</scope>
    <source>
        <strain evidence="2 3">BuffGH</strain>
    </source>
</reference>
<organism evidence="2 3">
    <name type="scientific">Erwinia tracheiphila</name>
    <dbReference type="NCBI Taxonomy" id="65700"/>
    <lineage>
        <taxon>Bacteria</taxon>
        <taxon>Pseudomonadati</taxon>
        <taxon>Pseudomonadota</taxon>
        <taxon>Gammaproteobacteria</taxon>
        <taxon>Enterobacterales</taxon>
        <taxon>Erwiniaceae</taxon>
        <taxon>Erwinia</taxon>
    </lineage>
</organism>
<evidence type="ECO:0000313" key="3">
    <source>
        <dbReference type="Proteomes" id="UP000033924"/>
    </source>
</evidence>
<name>A0A0M2KFQ7_9GAMM</name>
<protein>
    <submittedName>
        <fullName evidence="2">Uncharacterized protein</fullName>
    </submittedName>
</protein>
<sequence length="71" mass="8212">MFISTDKKRQHSKMAVFYISKKDFITLRQTTPPGHEYHTAALIHIFSFFSNVFSVTVPADSFYSYCRSGVK</sequence>
<dbReference type="EMBL" id="CP013970">
    <property type="protein sequence ID" value="AXF77117.1"/>
    <property type="molecule type" value="Genomic_DNA"/>
</dbReference>
<dbReference type="Proteomes" id="UP000033924">
    <property type="component" value="Unassembled WGS sequence"/>
</dbReference>
<gene>
    <name evidence="1" type="ORF">AV903_15565</name>
    <name evidence="2" type="ORF">SY86_12365</name>
</gene>
<evidence type="ECO:0000313" key="4">
    <source>
        <dbReference type="Proteomes" id="UP000264980"/>
    </source>
</evidence>
<dbReference type="Proteomes" id="UP000264980">
    <property type="component" value="Chromosome"/>
</dbReference>
<dbReference type="EMBL" id="JXNU01000003">
    <property type="protein sequence ID" value="KKF36038.1"/>
    <property type="molecule type" value="Genomic_DNA"/>
</dbReference>